<keyword evidence="3" id="KW-1185">Reference proteome</keyword>
<name>A0A1B0CIA6_LUTLO</name>
<evidence type="ECO:0000256" key="1">
    <source>
        <dbReference type="SAM" id="MobiDB-lite"/>
    </source>
</evidence>
<dbReference type="EMBL" id="AJWK01013129">
    <property type="status" value="NOT_ANNOTATED_CDS"/>
    <property type="molecule type" value="Genomic_DNA"/>
</dbReference>
<accession>A0A1B0CIA6</accession>
<protein>
    <submittedName>
        <fullName evidence="2">Uncharacterized protein</fullName>
    </submittedName>
</protein>
<sequence>MTNVLEDSACPEILVLYQSLPSCQFLKPPSRNSMNNLQKMTEINYRRRVLNLYELRRILSDAGADTNVFNIPYENVPPRTQPRAPPLPPRNPRPFFAPRHHYFLGH</sequence>
<organism evidence="2 3">
    <name type="scientific">Lutzomyia longipalpis</name>
    <name type="common">Sand fly</name>
    <dbReference type="NCBI Taxonomy" id="7200"/>
    <lineage>
        <taxon>Eukaryota</taxon>
        <taxon>Metazoa</taxon>
        <taxon>Ecdysozoa</taxon>
        <taxon>Arthropoda</taxon>
        <taxon>Hexapoda</taxon>
        <taxon>Insecta</taxon>
        <taxon>Pterygota</taxon>
        <taxon>Neoptera</taxon>
        <taxon>Endopterygota</taxon>
        <taxon>Diptera</taxon>
        <taxon>Nematocera</taxon>
        <taxon>Psychodoidea</taxon>
        <taxon>Psychodidae</taxon>
        <taxon>Lutzomyia</taxon>
        <taxon>Lutzomyia</taxon>
    </lineage>
</organism>
<feature type="compositionally biased region" description="Pro residues" evidence="1">
    <location>
        <begin position="79"/>
        <end position="92"/>
    </location>
</feature>
<evidence type="ECO:0000313" key="2">
    <source>
        <dbReference type="EnsemblMetazoa" id="LLOJ004168-PA"/>
    </source>
</evidence>
<reference evidence="2" key="1">
    <citation type="submission" date="2020-05" db="UniProtKB">
        <authorList>
            <consortium name="EnsemblMetazoa"/>
        </authorList>
    </citation>
    <scope>IDENTIFICATION</scope>
    <source>
        <strain evidence="2">Jacobina</strain>
    </source>
</reference>
<evidence type="ECO:0000313" key="3">
    <source>
        <dbReference type="Proteomes" id="UP000092461"/>
    </source>
</evidence>
<dbReference type="EnsemblMetazoa" id="LLOJ004168-RA">
    <property type="protein sequence ID" value="LLOJ004168-PA"/>
    <property type="gene ID" value="LLOJ004168"/>
</dbReference>
<dbReference type="Proteomes" id="UP000092461">
    <property type="component" value="Unassembled WGS sequence"/>
</dbReference>
<dbReference type="VEuPathDB" id="VectorBase:LLOJ004168"/>
<dbReference type="AlphaFoldDB" id="A0A1B0CIA6"/>
<proteinExistence type="predicted"/>
<feature type="region of interest" description="Disordered" evidence="1">
    <location>
        <begin position="73"/>
        <end position="95"/>
    </location>
</feature>